<sequence length="106" mass="12582">NFSPYFSLYVSSCITCFFKRKLRACTGRRAFLNFSWPLISLNLALYNIRSLKDKEQLEANIAHKLHHLLQPKNISRYNFRNQHNFMLPIMHTNLYTNANILSMSNR</sequence>
<name>A0A3M6V5N4_POCDA</name>
<evidence type="ECO:0000313" key="2">
    <source>
        <dbReference type="Proteomes" id="UP000275408"/>
    </source>
</evidence>
<gene>
    <name evidence="1" type="ORF">pdam_00007576</name>
</gene>
<dbReference type="Proteomes" id="UP000275408">
    <property type="component" value="Unassembled WGS sequence"/>
</dbReference>
<protein>
    <submittedName>
        <fullName evidence="1">Uncharacterized protein</fullName>
    </submittedName>
</protein>
<dbReference type="EMBL" id="RCHS01000085">
    <property type="protein sequence ID" value="RMX61024.1"/>
    <property type="molecule type" value="Genomic_DNA"/>
</dbReference>
<accession>A0A3M6V5N4</accession>
<keyword evidence="2" id="KW-1185">Reference proteome</keyword>
<dbReference type="AlphaFoldDB" id="A0A3M6V5N4"/>
<reference evidence="1 2" key="1">
    <citation type="journal article" date="2018" name="Sci. Rep.">
        <title>Comparative analysis of the Pocillopora damicornis genome highlights role of immune system in coral evolution.</title>
        <authorList>
            <person name="Cunning R."/>
            <person name="Bay R.A."/>
            <person name="Gillette P."/>
            <person name="Baker A.C."/>
            <person name="Traylor-Knowles N."/>
        </authorList>
    </citation>
    <scope>NUCLEOTIDE SEQUENCE [LARGE SCALE GENOMIC DNA]</scope>
    <source>
        <strain evidence="1">RSMAS</strain>
        <tissue evidence="1">Whole animal</tissue>
    </source>
</reference>
<organism evidence="1 2">
    <name type="scientific">Pocillopora damicornis</name>
    <name type="common">Cauliflower coral</name>
    <name type="synonym">Millepora damicornis</name>
    <dbReference type="NCBI Taxonomy" id="46731"/>
    <lineage>
        <taxon>Eukaryota</taxon>
        <taxon>Metazoa</taxon>
        <taxon>Cnidaria</taxon>
        <taxon>Anthozoa</taxon>
        <taxon>Hexacorallia</taxon>
        <taxon>Scleractinia</taxon>
        <taxon>Astrocoeniina</taxon>
        <taxon>Pocilloporidae</taxon>
        <taxon>Pocillopora</taxon>
    </lineage>
</organism>
<evidence type="ECO:0000313" key="1">
    <source>
        <dbReference type="EMBL" id="RMX61024.1"/>
    </source>
</evidence>
<proteinExistence type="predicted"/>
<comment type="caution">
    <text evidence="1">The sequence shown here is derived from an EMBL/GenBank/DDBJ whole genome shotgun (WGS) entry which is preliminary data.</text>
</comment>
<feature type="non-terminal residue" evidence="1">
    <location>
        <position position="1"/>
    </location>
</feature>